<evidence type="ECO:0000313" key="2">
    <source>
        <dbReference type="EMBL" id="KAF0926343.1"/>
    </source>
</evidence>
<organism evidence="2 3">
    <name type="scientific">Oryza meyeriana var. granulata</name>
    <dbReference type="NCBI Taxonomy" id="110450"/>
    <lineage>
        <taxon>Eukaryota</taxon>
        <taxon>Viridiplantae</taxon>
        <taxon>Streptophyta</taxon>
        <taxon>Embryophyta</taxon>
        <taxon>Tracheophyta</taxon>
        <taxon>Spermatophyta</taxon>
        <taxon>Magnoliopsida</taxon>
        <taxon>Liliopsida</taxon>
        <taxon>Poales</taxon>
        <taxon>Poaceae</taxon>
        <taxon>BOP clade</taxon>
        <taxon>Oryzoideae</taxon>
        <taxon>Oryzeae</taxon>
        <taxon>Oryzinae</taxon>
        <taxon>Oryza</taxon>
        <taxon>Oryza meyeriana</taxon>
    </lineage>
</organism>
<evidence type="ECO:0000256" key="1">
    <source>
        <dbReference type="SAM" id="MobiDB-lite"/>
    </source>
</evidence>
<proteinExistence type="predicted"/>
<sequence length="108" mass="11397">MDPPLPSLPGYGSSSGGAQGCSIRRSSPALDPCARALSDVRSTSPARPPPPSDPPAPPCFRHHRGQVELRHNACLAGGSDFSTIWRPTPKIDMAVRPNQPRASCSDLT</sequence>
<gene>
    <name evidence="2" type="ORF">E2562_023066</name>
</gene>
<dbReference type="EMBL" id="SPHZ02000003">
    <property type="protein sequence ID" value="KAF0926343.1"/>
    <property type="molecule type" value="Genomic_DNA"/>
</dbReference>
<feature type="region of interest" description="Disordered" evidence="1">
    <location>
        <begin position="1"/>
        <end position="62"/>
    </location>
</feature>
<dbReference type="Proteomes" id="UP000479710">
    <property type="component" value="Unassembled WGS sequence"/>
</dbReference>
<evidence type="ECO:0000313" key="3">
    <source>
        <dbReference type="Proteomes" id="UP000479710"/>
    </source>
</evidence>
<reference evidence="2 3" key="1">
    <citation type="submission" date="2019-11" db="EMBL/GenBank/DDBJ databases">
        <title>Whole genome sequence of Oryza granulata.</title>
        <authorList>
            <person name="Li W."/>
        </authorList>
    </citation>
    <scope>NUCLEOTIDE SEQUENCE [LARGE SCALE GENOMIC DNA]</scope>
    <source>
        <strain evidence="3">cv. Menghai</strain>
        <tissue evidence="2">Leaf</tissue>
    </source>
</reference>
<feature type="compositionally biased region" description="Pro residues" evidence="1">
    <location>
        <begin position="46"/>
        <end position="58"/>
    </location>
</feature>
<protein>
    <submittedName>
        <fullName evidence="2">Uncharacterized protein</fullName>
    </submittedName>
</protein>
<name>A0A6G1ENY5_9ORYZ</name>
<keyword evidence="3" id="KW-1185">Reference proteome</keyword>
<accession>A0A6G1ENY5</accession>
<dbReference type="AlphaFoldDB" id="A0A6G1ENY5"/>
<comment type="caution">
    <text evidence="2">The sequence shown here is derived from an EMBL/GenBank/DDBJ whole genome shotgun (WGS) entry which is preliminary data.</text>
</comment>